<dbReference type="InterPro" id="IPR036388">
    <property type="entry name" value="WH-like_DNA-bd_sf"/>
</dbReference>
<dbReference type="Gene3D" id="3.30.390.60">
    <property type="entry name" value="Heat-inducible transcription repressor hrca homolog, domain 3"/>
    <property type="match status" value="1"/>
</dbReference>
<dbReference type="Pfam" id="PF01628">
    <property type="entry name" value="HrcA"/>
    <property type="match status" value="1"/>
</dbReference>
<dbReference type="OrthoDB" id="9783139at2"/>
<keyword evidence="8" id="KW-1185">Reference proteome</keyword>
<evidence type="ECO:0000313" key="7">
    <source>
        <dbReference type="EMBL" id="KPL75441.1"/>
    </source>
</evidence>
<comment type="caution">
    <text evidence="7">The sequence shown here is derived from an EMBL/GenBank/DDBJ whole genome shotgun (WGS) entry which is preliminary data.</text>
</comment>
<dbReference type="Gene3D" id="3.30.450.40">
    <property type="match status" value="1"/>
</dbReference>
<evidence type="ECO:0000256" key="5">
    <source>
        <dbReference type="HAMAP-Rule" id="MF_00081"/>
    </source>
</evidence>
<dbReference type="Proteomes" id="UP000050514">
    <property type="component" value="Unassembled WGS sequence"/>
</dbReference>
<protein>
    <recommendedName>
        <fullName evidence="5">Heat-inducible transcription repressor HrcA</fullName>
    </recommendedName>
</protein>
<evidence type="ECO:0000256" key="4">
    <source>
        <dbReference type="ARBA" id="ARBA00023163"/>
    </source>
</evidence>
<sequence>MVELSERQKFILTLVIHEYIRTAQPVGSQALVARYNLTISSATVRNEMAVLTEYGLLRQPHTSAGRVPTEEGYRYFVSRLIRATDLPDTTRRTISHQFYQMRHDVEQWVRLAASVLAHQSRAASLVTPPHPEKARLKHLELIATRGRQVLMVLVMVGGEVRQRILTLNEPVAQELLSQSADRLTQLFQGQDVEGIRARTSQLSGLDADVIAWVIEDMIEANSEVAGEVYLDGLTNVLAEPEFTGSEEARRALRILEERSLLQDLAARTVMSNTVGGIQVLIGGEGTWDELRPWSIVLGSYGAPGLATGTLGVLGPLRMSYGRAISTVRFLSGLLSDLVAETLFDEPLNYKGENLS</sequence>
<evidence type="ECO:0000313" key="8">
    <source>
        <dbReference type="Proteomes" id="UP000050514"/>
    </source>
</evidence>
<dbReference type="PANTHER" id="PTHR34824:SF1">
    <property type="entry name" value="HEAT-INDUCIBLE TRANSCRIPTION REPRESSOR HRCA"/>
    <property type="match status" value="1"/>
</dbReference>
<dbReference type="AlphaFoldDB" id="A0A0P6X5Q6"/>
<evidence type="ECO:0000259" key="6">
    <source>
        <dbReference type="Pfam" id="PF01628"/>
    </source>
</evidence>
<dbReference type="InterPro" id="IPR029016">
    <property type="entry name" value="GAF-like_dom_sf"/>
</dbReference>
<dbReference type="EMBL" id="LGHJ01000014">
    <property type="protein sequence ID" value="KPL75441.1"/>
    <property type="molecule type" value="Genomic_DNA"/>
</dbReference>
<keyword evidence="3 5" id="KW-0346">Stress response</keyword>
<dbReference type="HAMAP" id="MF_00081">
    <property type="entry name" value="HrcA"/>
    <property type="match status" value="1"/>
</dbReference>
<keyword evidence="2 5" id="KW-0805">Transcription regulation</keyword>
<dbReference type="InterPro" id="IPR023120">
    <property type="entry name" value="WHTH_transcript_rep_HrcA_IDD"/>
</dbReference>
<proteinExistence type="inferred from homology"/>
<evidence type="ECO:0000256" key="3">
    <source>
        <dbReference type="ARBA" id="ARBA00023016"/>
    </source>
</evidence>
<gene>
    <name evidence="5" type="primary">hrcA</name>
    <name evidence="7" type="ORF">AC812_09240</name>
</gene>
<dbReference type="GO" id="GO:0045892">
    <property type="term" value="P:negative regulation of DNA-templated transcription"/>
    <property type="evidence" value="ECO:0007669"/>
    <property type="project" value="UniProtKB-UniRule"/>
</dbReference>
<dbReference type="SUPFAM" id="SSF55781">
    <property type="entry name" value="GAF domain-like"/>
    <property type="match status" value="1"/>
</dbReference>
<organism evidence="7 8">
    <name type="scientific">Bellilinea caldifistulae</name>
    <dbReference type="NCBI Taxonomy" id="360411"/>
    <lineage>
        <taxon>Bacteria</taxon>
        <taxon>Bacillati</taxon>
        <taxon>Chloroflexota</taxon>
        <taxon>Anaerolineae</taxon>
        <taxon>Anaerolineales</taxon>
        <taxon>Anaerolineaceae</taxon>
        <taxon>Bellilinea</taxon>
    </lineage>
</organism>
<reference evidence="7 8" key="1">
    <citation type="submission" date="2015-07" db="EMBL/GenBank/DDBJ databases">
        <title>Draft genome of Bellilinea caldifistulae DSM 17877.</title>
        <authorList>
            <person name="Hemp J."/>
            <person name="Ward L.M."/>
            <person name="Pace L.A."/>
            <person name="Fischer W.W."/>
        </authorList>
    </citation>
    <scope>NUCLEOTIDE SEQUENCE [LARGE SCALE GENOMIC DNA]</scope>
    <source>
        <strain evidence="7 8">GOMI-1</strain>
    </source>
</reference>
<dbReference type="InterPro" id="IPR002571">
    <property type="entry name" value="HrcA"/>
</dbReference>
<dbReference type="PIRSF" id="PIRSF005485">
    <property type="entry name" value="HrcA"/>
    <property type="match status" value="1"/>
</dbReference>
<dbReference type="Gene3D" id="1.10.10.10">
    <property type="entry name" value="Winged helix-like DNA-binding domain superfamily/Winged helix DNA-binding domain"/>
    <property type="match status" value="1"/>
</dbReference>
<dbReference type="PANTHER" id="PTHR34824">
    <property type="entry name" value="HEAT-INDUCIBLE TRANSCRIPTION REPRESSOR HRCA"/>
    <property type="match status" value="1"/>
</dbReference>
<keyword evidence="4 5" id="KW-0804">Transcription</keyword>
<dbReference type="STRING" id="360411.AC812_09240"/>
<name>A0A0P6X5Q6_9CHLR</name>
<comment type="function">
    <text evidence="5">Negative regulator of class I heat shock genes (grpE-dnaK-dnaJ and groELS operons). Prevents heat-shock induction of these operons.</text>
</comment>
<dbReference type="NCBIfam" id="TIGR00331">
    <property type="entry name" value="hrcA"/>
    <property type="match status" value="1"/>
</dbReference>
<comment type="similarity">
    <text evidence="5">Belongs to the HrcA family.</text>
</comment>
<dbReference type="InterPro" id="IPR036390">
    <property type="entry name" value="WH_DNA-bd_sf"/>
</dbReference>
<evidence type="ECO:0000256" key="2">
    <source>
        <dbReference type="ARBA" id="ARBA00023015"/>
    </source>
</evidence>
<dbReference type="SUPFAM" id="SSF46785">
    <property type="entry name" value="Winged helix' DNA-binding domain"/>
    <property type="match status" value="1"/>
</dbReference>
<dbReference type="PATRIC" id="fig|360411.5.peg.3013"/>
<dbReference type="RefSeq" id="WP_061914147.1">
    <property type="nucleotide sequence ID" value="NZ_DF967971.1"/>
</dbReference>
<keyword evidence="1 5" id="KW-0678">Repressor</keyword>
<dbReference type="GO" id="GO:0003677">
    <property type="term" value="F:DNA binding"/>
    <property type="evidence" value="ECO:0007669"/>
    <property type="project" value="InterPro"/>
</dbReference>
<feature type="domain" description="Heat-inducible transcription repressor HrcA C-terminal" evidence="6">
    <location>
        <begin position="106"/>
        <end position="324"/>
    </location>
</feature>
<dbReference type="InterPro" id="IPR021153">
    <property type="entry name" value="HrcA_C"/>
</dbReference>
<evidence type="ECO:0000256" key="1">
    <source>
        <dbReference type="ARBA" id="ARBA00022491"/>
    </source>
</evidence>
<accession>A0A0P6X5Q6</accession>